<organism evidence="2 3">
    <name type="scientific">Paramecium sonneborni</name>
    <dbReference type="NCBI Taxonomy" id="65129"/>
    <lineage>
        <taxon>Eukaryota</taxon>
        <taxon>Sar</taxon>
        <taxon>Alveolata</taxon>
        <taxon>Ciliophora</taxon>
        <taxon>Intramacronucleata</taxon>
        <taxon>Oligohymenophorea</taxon>
        <taxon>Peniculida</taxon>
        <taxon>Parameciidae</taxon>
        <taxon>Paramecium</taxon>
    </lineage>
</organism>
<evidence type="ECO:0000313" key="2">
    <source>
        <dbReference type="EMBL" id="CAD8093970.1"/>
    </source>
</evidence>
<dbReference type="Proteomes" id="UP000692954">
    <property type="component" value="Unassembled WGS sequence"/>
</dbReference>
<dbReference type="EMBL" id="CAJJDN010000061">
    <property type="protein sequence ID" value="CAD8093970.1"/>
    <property type="molecule type" value="Genomic_DNA"/>
</dbReference>
<reference evidence="2" key="1">
    <citation type="submission" date="2021-01" db="EMBL/GenBank/DDBJ databases">
        <authorList>
            <consortium name="Genoscope - CEA"/>
            <person name="William W."/>
        </authorList>
    </citation>
    <scope>NUCLEOTIDE SEQUENCE</scope>
</reference>
<dbReference type="AlphaFoldDB" id="A0A8S1NPH8"/>
<protein>
    <submittedName>
        <fullName evidence="2">Uncharacterized protein</fullName>
    </submittedName>
</protein>
<evidence type="ECO:0000256" key="1">
    <source>
        <dbReference type="SAM" id="Coils"/>
    </source>
</evidence>
<feature type="coiled-coil region" evidence="1">
    <location>
        <begin position="147"/>
        <end position="190"/>
    </location>
</feature>
<gene>
    <name evidence="2" type="ORF">PSON_ATCC_30995.1.T0610255</name>
</gene>
<evidence type="ECO:0000313" key="3">
    <source>
        <dbReference type="Proteomes" id="UP000692954"/>
    </source>
</evidence>
<keyword evidence="3" id="KW-1185">Reference proteome</keyword>
<keyword evidence="1" id="KW-0175">Coiled coil</keyword>
<proteinExistence type="predicted"/>
<sequence length="191" mass="22591">MKKVDYDLLVIDKINMIQYRKIIRCSQDASVHHLKQKLSSNIKCSFAIIFNEEILTEGMPLKEIFSKHIQNCIHLNFIEEPIPDQIKRPQYQPKQCLKKMPQDEYQEIQIDQFQLSKILQSQEPIIIDVDQKSPKCCLSCQTKKQILSNYQVSIESLLEENAELKQQISELEKQNRISIYNQKIEKLKQKK</sequence>
<comment type="caution">
    <text evidence="2">The sequence shown here is derived from an EMBL/GenBank/DDBJ whole genome shotgun (WGS) entry which is preliminary data.</text>
</comment>
<name>A0A8S1NPH8_9CILI</name>
<dbReference type="OrthoDB" id="305107at2759"/>
<accession>A0A8S1NPH8</accession>